<organism evidence="6 7">
    <name type="scientific">Ceratodon purpureus</name>
    <name type="common">Fire moss</name>
    <name type="synonym">Dicranum purpureum</name>
    <dbReference type="NCBI Taxonomy" id="3225"/>
    <lineage>
        <taxon>Eukaryota</taxon>
        <taxon>Viridiplantae</taxon>
        <taxon>Streptophyta</taxon>
        <taxon>Embryophyta</taxon>
        <taxon>Bryophyta</taxon>
        <taxon>Bryophytina</taxon>
        <taxon>Bryopsida</taxon>
        <taxon>Dicranidae</taxon>
        <taxon>Pseudoditrichales</taxon>
        <taxon>Ditrichaceae</taxon>
        <taxon>Ceratodon</taxon>
    </lineage>
</organism>
<dbReference type="EC" id="2.1.1.-" evidence="5"/>
<dbReference type="GO" id="GO:0005737">
    <property type="term" value="C:cytoplasm"/>
    <property type="evidence" value="ECO:0007669"/>
    <property type="project" value="UniProtKB-SubCell"/>
</dbReference>
<dbReference type="OrthoDB" id="206354at2759"/>
<dbReference type="InterPro" id="IPR019369">
    <property type="entry name" value="Efm5/EEF1AKMT1"/>
</dbReference>
<name>A0A8T0G7W3_CERPU</name>
<accession>A0A8T0G7W3</accession>
<comment type="function">
    <text evidence="5">S-adenosyl-L-methionine-dependent protein-lysine N-methyltransferase that methylates elongation factor 1-alpha.</text>
</comment>
<evidence type="ECO:0000313" key="6">
    <source>
        <dbReference type="EMBL" id="KAG0553352.1"/>
    </source>
</evidence>
<dbReference type="Proteomes" id="UP000822688">
    <property type="component" value="Chromosome 12"/>
</dbReference>
<dbReference type="EMBL" id="CM026433">
    <property type="protein sequence ID" value="KAG0553352.1"/>
    <property type="molecule type" value="Genomic_DNA"/>
</dbReference>
<dbReference type="Pfam" id="PF10237">
    <property type="entry name" value="N6-adenineMlase"/>
    <property type="match status" value="1"/>
</dbReference>
<evidence type="ECO:0000256" key="2">
    <source>
        <dbReference type="ARBA" id="ARBA00022490"/>
    </source>
</evidence>
<reference evidence="6" key="1">
    <citation type="submission" date="2020-06" db="EMBL/GenBank/DDBJ databases">
        <title>WGS assembly of Ceratodon purpureus strain R40.</title>
        <authorList>
            <person name="Carey S.B."/>
            <person name="Jenkins J."/>
            <person name="Shu S."/>
            <person name="Lovell J.T."/>
            <person name="Sreedasyam A."/>
            <person name="Maumus F."/>
            <person name="Tiley G.P."/>
            <person name="Fernandez-Pozo N."/>
            <person name="Barry K."/>
            <person name="Chen C."/>
            <person name="Wang M."/>
            <person name="Lipzen A."/>
            <person name="Daum C."/>
            <person name="Saski C.A."/>
            <person name="Payton A.C."/>
            <person name="Mcbreen J.C."/>
            <person name="Conrad R.E."/>
            <person name="Kollar L.M."/>
            <person name="Olsson S."/>
            <person name="Huttunen S."/>
            <person name="Landis J.B."/>
            <person name="Wickett N.J."/>
            <person name="Johnson M.G."/>
            <person name="Rensing S.A."/>
            <person name="Grimwood J."/>
            <person name="Schmutz J."/>
            <person name="Mcdaniel S.F."/>
        </authorList>
    </citation>
    <scope>NUCLEOTIDE SEQUENCE</scope>
    <source>
        <strain evidence="6">R40</strain>
    </source>
</reference>
<evidence type="ECO:0000256" key="5">
    <source>
        <dbReference type="HAMAP-Rule" id="MF_03187"/>
    </source>
</evidence>
<evidence type="ECO:0000313" key="7">
    <source>
        <dbReference type="Proteomes" id="UP000822688"/>
    </source>
</evidence>
<evidence type="ECO:0000256" key="4">
    <source>
        <dbReference type="ARBA" id="ARBA00022679"/>
    </source>
</evidence>
<evidence type="ECO:0000256" key="1">
    <source>
        <dbReference type="ARBA" id="ARBA00004496"/>
    </source>
</evidence>
<proteinExistence type="inferred from homology"/>
<keyword evidence="4 5" id="KW-0808">Transferase</keyword>
<comment type="similarity">
    <text evidence="5">Belongs to the class I-like SAM-binding methyltransferase superfamily. EFM5 family.</text>
</comment>
<dbReference type="InterPro" id="IPR002052">
    <property type="entry name" value="DNA_methylase_N6_adenine_CS"/>
</dbReference>
<dbReference type="InterPro" id="IPR041370">
    <property type="entry name" value="Mlase_EEF1AKMT1/ZCCHC4"/>
</dbReference>
<dbReference type="AlphaFoldDB" id="A0A8T0G7W3"/>
<keyword evidence="7" id="KW-1185">Reference proteome</keyword>
<sequence>MEEDDDVPQLSAHALAALHEFMREHSAQPAEDAVNAAEHHEGDDVTLLSEDWRMSQFWYDEATSACVAAEVNYLVASRPQCRVACIACPTLFVELKKRYPGVSAQLFEYDQRFKKYGNKFTFYDYNSPLDVPQVHQNAFQLVVADPPYLSKECLEKTVETMRYIAADSEATAVFMVLTGAVQESRVWELLKARPCVFRPVHQNKLGNEFMLFTNYDPVDRLGGWENSTTNRET</sequence>
<dbReference type="GO" id="GO:0016279">
    <property type="term" value="F:protein-lysine N-methyltransferase activity"/>
    <property type="evidence" value="ECO:0007669"/>
    <property type="project" value="UniProtKB-UniRule"/>
</dbReference>
<comment type="caution">
    <text evidence="6">The sequence shown here is derived from an EMBL/GenBank/DDBJ whole genome shotgun (WGS) entry which is preliminary data.</text>
</comment>
<dbReference type="PANTHER" id="PTHR13200:SF0">
    <property type="entry name" value="EEF1A LYSINE METHYLTRANSFERASE 1"/>
    <property type="match status" value="1"/>
</dbReference>
<dbReference type="PROSITE" id="PS00092">
    <property type="entry name" value="N6_MTASE"/>
    <property type="match status" value="1"/>
</dbReference>
<comment type="subcellular location">
    <subcellularLocation>
        <location evidence="1 5">Cytoplasm</location>
    </subcellularLocation>
</comment>
<protein>
    <recommendedName>
        <fullName evidence="5">Protein-lysine N-methyltransferase KC19_12G004500</fullName>
        <ecNumber evidence="5">2.1.1.-</ecNumber>
    </recommendedName>
</protein>
<keyword evidence="2 5" id="KW-0963">Cytoplasm</keyword>
<dbReference type="HAMAP" id="MF_03187">
    <property type="entry name" value="Methyltr_EFM5"/>
    <property type="match status" value="1"/>
</dbReference>
<dbReference type="GO" id="GO:0032259">
    <property type="term" value="P:methylation"/>
    <property type="evidence" value="ECO:0007669"/>
    <property type="project" value="UniProtKB-KW"/>
</dbReference>
<keyword evidence="3 5" id="KW-0489">Methyltransferase</keyword>
<dbReference type="GO" id="GO:0003676">
    <property type="term" value="F:nucleic acid binding"/>
    <property type="evidence" value="ECO:0007669"/>
    <property type="project" value="InterPro"/>
</dbReference>
<gene>
    <name evidence="6" type="ORF">KC19_12G004500</name>
</gene>
<dbReference type="PANTHER" id="PTHR13200">
    <property type="entry name" value="EEF1A LYSINE METHYLTRANSFERASE 1"/>
    <property type="match status" value="1"/>
</dbReference>
<evidence type="ECO:0000256" key="3">
    <source>
        <dbReference type="ARBA" id="ARBA00022603"/>
    </source>
</evidence>